<feature type="region of interest" description="Disordered" evidence="2">
    <location>
        <begin position="1"/>
        <end position="23"/>
    </location>
</feature>
<dbReference type="AlphaFoldDB" id="A0ABD5W241"/>
<feature type="compositionally biased region" description="Polar residues" evidence="2">
    <location>
        <begin position="191"/>
        <end position="205"/>
    </location>
</feature>
<feature type="compositionally biased region" description="Basic and acidic residues" evidence="2">
    <location>
        <begin position="1"/>
        <end position="11"/>
    </location>
</feature>
<dbReference type="SUPFAM" id="SSF53474">
    <property type="entry name" value="alpha/beta-Hydrolases"/>
    <property type="match status" value="1"/>
</dbReference>
<protein>
    <submittedName>
        <fullName evidence="4">Alpha/beta fold hydrolase</fullName>
    </submittedName>
</protein>
<dbReference type="PANTHER" id="PTHR43329">
    <property type="entry name" value="EPOXIDE HYDROLASE"/>
    <property type="match status" value="1"/>
</dbReference>
<feature type="domain" description="AB hydrolase-1" evidence="3">
    <location>
        <begin position="53"/>
        <end position="157"/>
    </location>
</feature>
<comment type="caution">
    <text evidence="4">The sequence shown here is derived from an EMBL/GenBank/DDBJ whole genome shotgun (WGS) entry which is preliminary data.</text>
</comment>
<dbReference type="EMBL" id="JBHSZI010000001">
    <property type="protein sequence ID" value="MFC7059127.1"/>
    <property type="molecule type" value="Genomic_DNA"/>
</dbReference>
<evidence type="ECO:0000259" key="3">
    <source>
        <dbReference type="Pfam" id="PF00561"/>
    </source>
</evidence>
<organism evidence="4 5">
    <name type="scientific">Halovenus salina</name>
    <dbReference type="NCBI Taxonomy" id="1510225"/>
    <lineage>
        <taxon>Archaea</taxon>
        <taxon>Methanobacteriati</taxon>
        <taxon>Methanobacteriota</taxon>
        <taxon>Stenosarchaea group</taxon>
        <taxon>Halobacteria</taxon>
        <taxon>Halobacteriales</taxon>
        <taxon>Haloarculaceae</taxon>
        <taxon>Halovenus</taxon>
    </lineage>
</organism>
<feature type="region of interest" description="Disordered" evidence="2">
    <location>
        <begin position="191"/>
        <end position="231"/>
    </location>
</feature>
<keyword evidence="1 4" id="KW-0378">Hydrolase</keyword>
<sequence>MTTDKHHDRAANPRSGDPPNWHHETVHVNDVALHYVTLPPARDAVDHPTGAAPLVVLLHGFPECWYTWHRQLDAVAAAGYRVVAPDLRGYNHSSTPPGLDSYRMEELVADVRGLVESRGATQAAVVGHDWGGLVAWECAVREPELVSQLAVLNAPHPDVYRRSLLRSPGQLVRSSYVGFFQLPGYPSNCSKPTTTGSSNAPSNSCPLRVRSPRVTESGFAKRWNEPTPPGR</sequence>
<evidence type="ECO:0000313" key="5">
    <source>
        <dbReference type="Proteomes" id="UP001596445"/>
    </source>
</evidence>
<dbReference type="Proteomes" id="UP001596445">
    <property type="component" value="Unassembled WGS sequence"/>
</dbReference>
<evidence type="ECO:0000256" key="2">
    <source>
        <dbReference type="SAM" id="MobiDB-lite"/>
    </source>
</evidence>
<proteinExistence type="predicted"/>
<dbReference type="Gene3D" id="3.40.50.1820">
    <property type="entry name" value="alpha/beta hydrolase"/>
    <property type="match status" value="1"/>
</dbReference>
<dbReference type="InterPro" id="IPR000073">
    <property type="entry name" value="AB_hydrolase_1"/>
</dbReference>
<name>A0ABD5W241_9EURY</name>
<accession>A0ABD5W241</accession>
<dbReference type="PRINTS" id="PR00111">
    <property type="entry name" value="ABHYDROLASE"/>
</dbReference>
<evidence type="ECO:0000256" key="1">
    <source>
        <dbReference type="ARBA" id="ARBA00022801"/>
    </source>
</evidence>
<keyword evidence="5" id="KW-1185">Reference proteome</keyword>
<dbReference type="GO" id="GO:0016787">
    <property type="term" value="F:hydrolase activity"/>
    <property type="evidence" value="ECO:0007669"/>
    <property type="project" value="UniProtKB-KW"/>
</dbReference>
<dbReference type="PRINTS" id="PR00412">
    <property type="entry name" value="EPOXHYDRLASE"/>
</dbReference>
<evidence type="ECO:0000313" key="4">
    <source>
        <dbReference type="EMBL" id="MFC7059127.1"/>
    </source>
</evidence>
<dbReference type="InterPro" id="IPR029058">
    <property type="entry name" value="AB_hydrolase_fold"/>
</dbReference>
<dbReference type="Pfam" id="PF00561">
    <property type="entry name" value="Abhydrolase_1"/>
    <property type="match status" value="1"/>
</dbReference>
<reference evidence="4 5" key="1">
    <citation type="journal article" date="2019" name="Int. J. Syst. Evol. Microbiol.">
        <title>The Global Catalogue of Microorganisms (GCM) 10K type strain sequencing project: providing services to taxonomists for standard genome sequencing and annotation.</title>
        <authorList>
            <consortium name="The Broad Institute Genomics Platform"/>
            <consortium name="The Broad Institute Genome Sequencing Center for Infectious Disease"/>
            <person name="Wu L."/>
            <person name="Ma J."/>
        </authorList>
    </citation>
    <scope>NUCLEOTIDE SEQUENCE [LARGE SCALE GENOMIC DNA]</scope>
    <source>
        <strain evidence="4 5">JCM 30072</strain>
    </source>
</reference>
<dbReference type="InterPro" id="IPR000639">
    <property type="entry name" value="Epox_hydrolase-like"/>
</dbReference>
<gene>
    <name evidence="4" type="ORF">ACFQQG_14250</name>
</gene>
<dbReference type="RefSeq" id="WP_382186091.1">
    <property type="nucleotide sequence ID" value="NZ_JBHSZI010000001.1"/>
</dbReference>